<reference evidence="1" key="2">
    <citation type="submission" date="2025-09" db="UniProtKB">
        <authorList>
            <consortium name="Ensembl"/>
        </authorList>
    </citation>
    <scope>IDENTIFICATION</scope>
</reference>
<evidence type="ECO:0000313" key="1">
    <source>
        <dbReference type="Ensembl" id="ENSNNAP00000003068.1"/>
    </source>
</evidence>
<sequence length="108" mass="12678">MDLRSTPYRSEVARWSPNDLADYFRRVSFILIEQCHLYHFQLVFPIFFIGKPELLSVFLISRKYIFLGSIKNSLILEIVCGLPKFPPIFPSLYVNHSLFNTMLTMISD</sequence>
<proteinExistence type="predicted"/>
<dbReference type="Ensembl" id="ENSNNAT00000003222.1">
    <property type="protein sequence ID" value="ENSNNAP00000003068.1"/>
    <property type="gene ID" value="ENSNNAG00000002101.1"/>
</dbReference>
<protein>
    <submittedName>
        <fullName evidence="1">Uncharacterized protein</fullName>
    </submittedName>
</protein>
<accession>A0A8C6VA30</accession>
<dbReference type="AlphaFoldDB" id="A0A8C6VA30"/>
<organism evidence="1 2">
    <name type="scientific">Naja naja</name>
    <name type="common">Indian cobra</name>
    <dbReference type="NCBI Taxonomy" id="35670"/>
    <lineage>
        <taxon>Eukaryota</taxon>
        <taxon>Metazoa</taxon>
        <taxon>Chordata</taxon>
        <taxon>Craniata</taxon>
        <taxon>Vertebrata</taxon>
        <taxon>Euteleostomi</taxon>
        <taxon>Lepidosauria</taxon>
        <taxon>Squamata</taxon>
        <taxon>Bifurcata</taxon>
        <taxon>Unidentata</taxon>
        <taxon>Episquamata</taxon>
        <taxon>Toxicofera</taxon>
        <taxon>Serpentes</taxon>
        <taxon>Colubroidea</taxon>
        <taxon>Elapidae</taxon>
        <taxon>Elapinae</taxon>
        <taxon>Naja</taxon>
    </lineage>
</organism>
<evidence type="ECO:0000313" key="2">
    <source>
        <dbReference type="Proteomes" id="UP000694559"/>
    </source>
</evidence>
<keyword evidence="2" id="KW-1185">Reference proteome</keyword>
<dbReference type="Proteomes" id="UP000694559">
    <property type="component" value="Unplaced"/>
</dbReference>
<name>A0A8C6VA30_NAJNA</name>
<reference evidence="1" key="1">
    <citation type="submission" date="2025-08" db="UniProtKB">
        <authorList>
            <consortium name="Ensembl"/>
        </authorList>
    </citation>
    <scope>IDENTIFICATION</scope>
</reference>